<organism evidence="7 8">
    <name type="scientific">Alkalibacterium olivapovliticus</name>
    <dbReference type="NCBI Taxonomy" id="99907"/>
    <lineage>
        <taxon>Bacteria</taxon>
        <taxon>Bacillati</taxon>
        <taxon>Bacillota</taxon>
        <taxon>Bacilli</taxon>
        <taxon>Lactobacillales</taxon>
        <taxon>Carnobacteriaceae</taxon>
        <taxon>Alkalibacterium</taxon>
    </lineage>
</organism>
<name>A0A2T0VV76_9LACT</name>
<keyword evidence="5" id="KW-0175">Coiled coil</keyword>
<dbReference type="PRINTS" id="PR00040">
    <property type="entry name" value="HTHMERR"/>
</dbReference>
<gene>
    <name evidence="7" type="ORF">CLV38_1358</name>
</gene>
<dbReference type="EMBL" id="PVTO01000035">
    <property type="protein sequence ID" value="PRY75399.1"/>
    <property type="molecule type" value="Genomic_DNA"/>
</dbReference>
<dbReference type="SUPFAM" id="SSF46955">
    <property type="entry name" value="Putative DNA-binding domain"/>
    <property type="match status" value="1"/>
</dbReference>
<evidence type="ECO:0000256" key="2">
    <source>
        <dbReference type="ARBA" id="ARBA00023015"/>
    </source>
</evidence>
<keyword evidence="1" id="KW-0678">Repressor</keyword>
<dbReference type="AlphaFoldDB" id="A0A2T0VV76"/>
<keyword evidence="3 7" id="KW-0238">DNA-binding</keyword>
<reference evidence="7 8" key="1">
    <citation type="submission" date="2018-03" db="EMBL/GenBank/DDBJ databases">
        <title>Genomic Encyclopedia of Archaeal and Bacterial Type Strains, Phase II (KMG-II): from individual species to whole genera.</title>
        <authorList>
            <person name="Goeker M."/>
        </authorList>
    </citation>
    <scope>NUCLEOTIDE SEQUENCE [LARGE SCALE GENOMIC DNA]</scope>
    <source>
        <strain evidence="7 8">DSM 13175</strain>
    </source>
</reference>
<evidence type="ECO:0000259" key="6">
    <source>
        <dbReference type="PROSITE" id="PS50937"/>
    </source>
</evidence>
<dbReference type="PANTHER" id="PTHR30204:SF69">
    <property type="entry name" value="MERR-FAMILY TRANSCRIPTIONAL REGULATOR"/>
    <property type="match status" value="1"/>
</dbReference>
<dbReference type="Pfam" id="PF13411">
    <property type="entry name" value="MerR_1"/>
    <property type="match status" value="1"/>
</dbReference>
<evidence type="ECO:0000256" key="3">
    <source>
        <dbReference type="ARBA" id="ARBA00023125"/>
    </source>
</evidence>
<keyword evidence="2" id="KW-0805">Transcription regulation</keyword>
<accession>A0A2T0VV76</accession>
<feature type="domain" description="HTH merR-type" evidence="6">
    <location>
        <begin position="7"/>
        <end position="76"/>
    </location>
</feature>
<dbReference type="GO" id="GO:0003700">
    <property type="term" value="F:DNA-binding transcription factor activity"/>
    <property type="evidence" value="ECO:0007669"/>
    <property type="project" value="InterPro"/>
</dbReference>
<dbReference type="PROSITE" id="PS50937">
    <property type="entry name" value="HTH_MERR_2"/>
    <property type="match status" value="1"/>
</dbReference>
<feature type="coiled-coil region" evidence="5">
    <location>
        <begin position="90"/>
        <end position="117"/>
    </location>
</feature>
<protein>
    <submittedName>
        <fullName evidence="7">DNA-binding transcriptional MerR regulator</fullName>
    </submittedName>
</protein>
<keyword evidence="4" id="KW-0804">Transcription</keyword>
<dbReference type="Gene3D" id="1.10.1660.10">
    <property type="match status" value="1"/>
</dbReference>
<dbReference type="Proteomes" id="UP000238205">
    <property type="component" value="Unassembled WGS sequence"/>
</dbReference>
<dbReference type="InterPro" id="IPR009061">
    <property type="entry name" value="DNA-bd_dom_put_sf"/>
</dbReference>
<proteinExistence type="predicted"/>
<comment type="caution">
    <text evidence="7">The sequence shown here is derived from an EMBL/GenBank/DDBJ whole genome shotgun (WGS) entry which is preliminary data.</text>
</comment>
<dbReference type="SMART" id="SM00422">
    <property type="entry name" value="HTH_MERR"/>
    <property type="match status" value="1"/>
</dbReference>
<dbReference type="PANTHER" id="PTHR30204">
    <property type="entry name" value="REDOX-CYCLING DRUG-SENSING TRANSCRIPTIONAL ACTIVATOR SOXR"/>
    <property type="match status" value="1"/>
</dbReference>
<evidence type="ECO:0000256" key="4">
    <source>
        <dbReference type="ARBA" id="ARBA00023163"/>
    </source>
</evidence>
<evidence type="ECO:0000256" key="5">
    <source>
        <dbReference type="SAM" id="Coils"/>
    </source>
</evidence>
<dbReference type="GO" id="GO:0003677">
    <property type="term" value="F:DNA binding"/>
    <property type="evidence" value="ECO:0007669"/>
    <property type="project" value="UniProtKB-KW"/>
</dbReference>
<dbReference type="InterPro" id="IPR047057">
    <property type="entry name" value="MerR_fam"/>
</dbReference>
<dbReference type="InterPro" id="IPR000551">
    <property type="entry name" value="MerR-type_HTH_dom"/>
</dbReference>
<evidence type="ECO:0000313" key="7">
    <source>
        <dbReference type="EMBL" id="PRY75399.1"/>
    </source>
</evidence>
<evidence type="ECO:0000313" key="8">
    <source>
        <dbReference type="Proteomes" id="UP000238205"/>
    </source>
</evidence>
<keyword evidence="8" id="KW-1185">Reference proteome</keyword>
<dbReference type="OrthoDB" id="9811174at2"/>
<sequence>MILLRKLLTIGEVANLLQLTTSQIRFYEKKGLLKPHHKDINGYRLYSYTEIDSLEFITTLRNTGVSIPEIKEFMDRKADYNLIDILDNTTDKIKLEIKKLTSQIDTLNNLKKHLVHNLSSSSEVIHCSERILYVIDEDMTVDRQEKDVYDFVSKYSIDYRYHEQQFLTVLIGDTQKLCLFSQDKNAGLEQLNTYTLEEGYYYTCNTEIGNYTKLKKAHAHIIEQCIKAGYTPIGEAITIEDINTLLLSKQSIHLTVQIRIKQSLDINEK</sequence>
<evidence type="ECO:0000256" key="1">
    <source>
        <dbReference type="ARBA" id="ARBA00022491"/>
    </source>
</evidence>
<dbReference type="PROSITE" id="PS00552">
    <property type="entry name" value="HTH_MERR_1"/>
    <property type="match status" value="1"/>
</dbReference>